<reference evidence="2 3" key="1">
    <citation type="journal article" date="2018" name="Sci. Rep.">
        <title>Genomic signatures of local adaptation to the degree of environmental predictability in rotifers.</title>
        <authorList>
            <person name="Franch-Gras L."/>
            <person name="Hahn C."/>
            <person name="Garcia-Roger E.M."/>
            <person name="Carmona M.J."/>
            <person name="Serra M."/>
            <person name="Gomez A."/>
        </authorList>
    </citation>
    <scope>NUCLEOTIDE SEQUENCE [LARGE SCALE GENOMIC DNA]</scope>
    <source>
        <strain evidence="2">HYR1</strain>
    </source>
</reference>
<dbReference type="Proteomes" id="UP000276133">
    <property type="component" value="Unassembled WGS sequence"/>
</dbReference>
<organism evidence="2 3">
    <name type="scientific">Brachionus plicatilis</name>
    <name type="common">Marine rotifer</name>
    <name type="synonym">Brachionus muelleri</name>
    <dbReference type="NCBI Taxonomy" id="10195"/>
    <lineage>
        <taxon>Eukaryota</taxon>
        <taxon>Metazoa</taxon>
        <taxon>Spiralia</taxon>
        <taxon>Gnathifera</taxon>
        <taxon>Rotifera</taxon>
        <taxon>Eurotatoria</taxon>
        <taxon>Monogononta</taxon>
        <taxon>Pseudotrocha</taxon>
        <taxon>Ploima</taxon>
        <taxon>Brachionidae</taxon>
        <taxon>Brachionus</taxon>
    </lineage>
</organism>
<name>A0A3M7Q7Q7_BRAPC</name>
<keyword evidence="1" id="KW-0812">Transmembrane</keyword>
<accession>A0A3M7Q7Q7</accession>
<keyword evidence="3" id="KW-1185">Reference proteome</keyword>
<feature type="transmembrane region" description="Helical" evidence="1">
    <location>
        <begin position="15"/>
        <end position="38"/>
    </location>
</feature>
<evidence type="ECO:0000256" key="1">
    <source>
        <dbReference type="SAM" id="Phobius"/>
    </source>
</evidence>
<keyword evidence="1" id="KW-0472">Membrane</keyword>
<evidence type="ECO:0000313" key="2">
    <source>
        <dbReference type="EMBL" id="RNA07487.1"/>
    </source>
</evidence>
<dbReference type="AlphaFoldDB" id="A0A3M7Q7Q7"/>
<protein>
    <submittedName>
        <fullName evidence="2">Uncharacterized protein</fullName>
    </submittedName>
</protein>
<evidence type="ECO:0000313" key="3">
    <source>
        <dbReference type="Proteomes" id="UP000276133"/>
    </source>
</evidence>
<keyword evidence="1" id="KW-1133">Transmembrane helix</keyword>
<proteinExistence type="predicted"/>
<sequence>MNSIIDQSARLNKPIVIYLLLLTYTVSFILSITSFGSYRSVSDSTTLHTLIHLPRIPPDSLSNRSSSASLRATQLRFSSSRMWFSHTDKKSFICVMSSTESVSSFTFLVQRSPKTSMFSRATLEL</sequence>
<gene>
    <name evidence="2" type="ORF">BpHYR1_013433</name>
</gene>
<dbReference type="EMBL" id="REGN01007025">
    <property type="protein sequence ID" value="RNA07487.1"/>
    <property type="molecule type" value="Genomic_DNA"/>
</dbReference>
<comment type="caution">
    <text evidence="2">The sequence shown here is derived from an EMBL/GenBank/DDBJ whole genome shotgun (WGS) entry which is preliminary data.</text>
</comment>